<dbReference type="EMBL" id="CP003418">
    <property type="protein sequence ID" value="AFH49899.1"/>
    <property type="molecule type" value="Genomic_DNA"/>
</dbReference>
<protein>
    <submittedName>
        <fullName evidence="1">Uncharacterized protein</fullName>
    </submittedName>
</protein>
<gene>
    <name evidence="1" type="ordered locus">IALB_2194</name>
</gene>
<proteinExistence type="predicted"/>
<dbReference type="Proteomes" id="UP000007394">
    <property type="component" value="Chromosome"/>
</dbReference>
<sequence length="63" mass="7344">MLFQSSFDIVCVSNIPGLIRKRLNYISIKIFHDLPDLSGRSNRAEPRPEEIKNLERTQNILFV</sequence>
<dbReference type="KEGG" id="ial:IALB_2194"/>
<organism evidence="1 2">
    <name type="scientific">Ignavibacterium album (strain DSM 19864 / JCM 16511 / NBRC 101810 / Mat9-16)</name>
    <dbReference type="NCBI Taxonomy" id="945713"/>
    <lineage>
        <taxon>Bacteria</taxon>
        <taxon>Pseudomonadati</taxon>
        <taxon>Ignavibacteriota</taxon>
        <taxon>Ignavibacteria</taxon>
        <taxon>Ignavibacteriales</taxon>
        <taxon>Ignavibacteriaceae</taxon>
        <taxon>Ignavibacterium</taxon>
    </lineage>
</organism>
<name>I0ALP2_IGNAJ</name>
<accession>I0ALP2</accession>
<evidence type="ECO:0000313" key="2">
    <source>
        <dbReference type="Proteomes" id="UP000007394"/>
    </source>
</evidence>
<reference evidence="1 2" key="1">
    <citation type="journal article" date="2012" name="Front. Microbiol.">
        <title>Complete genome of Ignavibacterium album, a metabolically versatile, flagellated, facultative anaerobe from the phylum Chlorobi.</title>
        <authorList>
            <person name="Liu Z."/>
            <person name="Frigaard N.-U."/>
            <person name="Vogl K."/>
            <person name="Iino T."/>
            <person name="Ohkuma M."/>
            <person name="Overmann J."/>
            <person name="Bryant D.A."/>
        </authorList>
    </citation>
    <scope>NUCLEOTIDE SEQUENCE [LARGE SCALE GENOMIC DNA]</scope>
    <source>
        <strain evidence="2">DSM 19864 / JCM 16511 / NBRC 101810 / Mat9-16</strain>
    </source>
</reference>
<dbReference type="AlphaFoldDB" id="I0ALP2"/>
<dbReference type="HOGENOM" id="CLU_2879840_0_0_10"/>
<keyword evidence="2" id="KW-1185">Reference proteome</keyword>
<dbReference type="STRING" id="945713.IALB_2194"/>
<evidence type="ECO:0000313" key="1">
    <source>
        <dbReference type="EMBL" id="AFH49899.1"/>
    </source>
</evidence>